<dbReference type="Pfam" id="PF02534">
    <property type="entry name" value="T4SS-DNA_transf"/>
    <property type="match status" value="1"/>
</dbReference>
<dbReference type="InterPro" id="IPR003688">
    <property type="entry name" value="TraG/VirD4"/>
</dbReference>
<organism evidence="1 2">
    <name type="scientific">Meridianimarinicoccus aquatilis</name>
    <dbReference type="NCBI Taxonomy" id="2552766"/>
    <lineage>
        <taxon>Bacteria</taxon>
        <taxon>Pseudomonadati</taxon>
        <taxon>Pseudomonadota</taxon>
        <taxon>Alphaproteobacteria</taxon>
        <taxon>Rhodobacterales</taxon>
        <taxon>Paracoccaceae</taxon>
        <taxon>Meridianimarinicoccus</taxon>
    </lineage>
</organism>
<evidence type="ECO:0000313" key="1">
    <source>
        <dbReference type="EMBL" id="TDL81692.1"/>
    </source>
</evidence>
<dbReference type="GO" id="GO:0016020">
    <property type="term" value="C:membrane"/>
    <property type="evidence" value="ECO:0007669"/>
    <property type="project" value="InterPro"/>
</dbReference>
<reference evidence="1 2" key="1">
    <citation type="submission" date="2019-03" db="EMBL/GenBank/DDBJ databases">
        <title>Rhodobacteraceae bacterium SM1902, a new member of the family Rhodobacteraceae isolated from Yantai.</title>
        <authorList>
            <person name="Sun Y."/>
        </authorList>
    </citation>
    <scope>NUCLEOTIDE SEQUENCE [LARGE SCALE GENOMIC DNA]</scope>
    <source>
        <strain evidence="1 2">SM1902</strain>
    </source>
</reference>
<sequence>MISNVLDRAKSESSMVVNDPKGEVFEATAGHMQRAGFRVVVIDPEDLTRSARFNPLLEAKTDIELEQVAEILIRAGGSGSQKDAFWDHGAIRLVCVLLKLLRRSSREEAGYFTL</sequence>
<comment type="caution">
    <text evidence="1">The sequence shown here is derived from an EMBL/GenBank/DDBJ whole genome shotgun (WGS) entry which is preliminary data.</text>
</comment>
<evidence type="ECO:0000313" key="2">
    <source>
        <dbReference type="Proteomes" id="UP000294562"/>
    </source>
</evidence>
<name>A0A4R6AF34_9RHOB</name>
<keyword evidence="2" id="KW-1185">Reference proteome</keyword>
<protein>
    <submittedName>
        <fullName evidence="1">Uncharacterized protein</fullName>
    </submittedName>
</protein>
<dbReference type="Proteomes" id="UP000294562">
    <property type="component" value="Unassembled WGS sequence"/>
</dbReference>
<dbReference type="EMBL" id="SMZO01000098">
    <property type="protein sequence ID" value="TDL81692.1"/>
    <property type="molecule type" value="Genomic_DNA"/>
</dbReference>
<dbReference type="OrthoDB" id="7861559at2"/>
<gene>
    <name evidence="1" type="ORF">E2L05_19945</name>
</gene>
<dbReference type="AlphaFoldDB" id="A0A4R6AF34"/>
<proteinExistence type="predicted"/>
<accession>A0A4R6AF34</accession>